<dbReference type="EMBL" id="WMIG01000005">
    <property type="protein sequence ID" value="MTH60053.1"/>
    <property type="molecule type" value="Genomic_DNA"/>
</dbReference>
<feature type="compositionally biased region" description="Basic and acidic residues" evidence="1">
    <location>
        <begin position="44"/>
        <end position="56"/>
    </location>
</feature>
<comment type="caution">
    <text evidence="3">The sequence shown here is derived from an EMBL/GenBank/DDBJ whole genome shotgun (WGS) entry which is preliminary data.</text>
</comment>
<keyword evidence="2" id="KW-1133">Transmembrane helix</keyword>
<evidence type="ECO:0000256" key="1">
    <source>
        <dbReference type="SAM" id="MobiDB-lite"/>
    </source>
</evidence>
<accession>A0A844HIR3</accession>
<reference evidence="3 4" key="1">
    <citation type="submission" date="2019-11" db="EMBL/GenBank/DDBJ databases">
        <authorList>
            <person name="Dong K."/>
        </authorList>
    </citation>
    <scope>NUCLEOTIDE SEQUENCE [LARGE SCALE GENOMIC DNA]</scope>
    <source>
        <strain evidence="3 4">NBRC 112902</strain>
    </source>
</reference>
<proteinExistence type="predicted"/>
<gene>
    <name evidence="3" type="ORF">GL300_12625</name>
</gene>
<protein>
    <submittedName>
        <fullName evidence="3">Uncharacterized protein</fullName>
    </submittedName>
</protein>
<feature type="compositionally biased region" description="Basic and acidic residues" evidence="1">
    <location>
        <begin position="1"/>
        <end position="32"/>
    </location>
</feature>
<dbReference type="Proteomes" id="UP000449846">
    <property type="component" value="Unassembled WGS sequence"/>
</dbReference>
<dbReference type="RefSeq" id="WP_155039987.1">
    <property type="nucleotide sequence ID" value="NZ_WMIG01000005.1"/>
</dbReference>
<keyword evidence="2" id="KW-0812">Transmembrane</keyword>
<name>A0A844HIR3_9RHOB</name>
<keyword evidence="2" id="KW-0472">Membrane</keyword>
<evidence type="ECO:0000313" key="3">
    <source>
        <dbReference type="EMBL" id="MTH60053.1"/>
    </source>
</evidence>
<feature type="region of interest" description="Disordered" evidence="1">
    <location>
        <begin position="1"/>
        <end position="64"/>
    </location>
</feature>
<dbReference type="AlphaFoldDB" id="A0A844HIR3"/>
<sequence length="272" mass="30646">MEEAEERAREEARLRKLAEEAQQRSDEARRLADQLATAAQEAQRQAERAREAEKQMRLSAEQATERASVARDDAELASRRAQVFLRVISIAVIAILLALVVVGYVVTQLRKANVAVESSLDRELLSRRLSVDAMNVFLVAEQFSFVCRTASNLDPFWESFKPAILETADAAREIETHFPQANPKRDRSRCGTLSRVADSALWYAADPVLAARNGTWDEVRRHLAVHEIFDRHQNIIEKMKTRVIPEIRWGSVGRAKNDFKALCKFTGAAGCS</sequence>
<organism evidence="3 4">
    <name type="scientific">Paracoccus litorisediminis</name>
    <dbReference type="NCBI Taxonomy" id="2006130"/>
    <lineage>
        <taxon>Bacteria</taxon>
        <taxon>Pseudomonadati</taxon>
        <taxon>Pseudomonadota</taxon>
        <taxon>Alphaproteobacteria</taxon>
        <taxon>Rhodobacterales</taxon>
        <taxon>Paracoccaceae</taxon>
        <taxon>Paracoccus</taxon>
    </lineage>
</organism>
<keyword evidence="4" id="KW-1185">Reference proteome</keyword>
<evidence type="ECO:0000313" key="4">
    <source>
        <dbReference type="Proteomes" id="UP000449846"/>
    </source>
</evidence>
<evidence type="ECO:0000256" key="2">
    <source>
        <dbReference type="SAM" id="Phobius"/>
    </source>
</evidence>
<feature type="transmembrane region" description="Helical" evidence="2">
    <location>
        <begin position="83"/>
        <end position="106"/>
    </location>
</feature>